<feature type="domain" description="Amine oxidase" evidence="3">
    <location>
        <begin position="284"/>
        <end position="464"/>
    </location>
</feature>
<comment type="caution">
    <text evidence="4">The sequence shown here is derived from an EMBL/GenBank/DDBJ whole genome shotgun (WGS) entry which is preliminary data.</text>
</comment>
<dbReference type="InterPro" id="IPR036188">
    <property type="entry name" value="FAD/NAD-bd_sf"/>
</dbReference>
<sequence length="477" mass="48691">MLLGAGAGALTVLLASCTPTPAPPPEETPTREPTVTPTPVGEIPAAAAYFRTAWTTDPYAYGARSVTPVGATTADRETLANPLGNRVFFAGEATSQSAPGTIRGAVESGERAAREVSEAMGEGERVAVVGAGAAGATAARSLLEAGIDVTVLEARDRAGGRLATHDSDDWPVPPQAGAWLLGSDDTETASRMALLGVGSVAVSGVAGFSRDGEVAPPSGEDIASAIADVRAASSDVSLADAMAEAGLADSDEHDAFVASLSAMTGIDPATASSWYAPTLPDGSFDALASDVAPFVEAPLGDLDVTYSTTVSNVVHDDSGVSLRLAGGEALTYDRVIVTVPLGVLKAGAIEFDPPLSFAHRGAISALEMGAIESIWLRYDAPFWATSAAIWHVVGPARPTPTPEPTDEDPAAEDETEEPTDPTIRTWINLLPTTGEPILVGLVGGPAARVVAELDDDALLTLAAESLMPFTDPDAAED</sequence>
<evidence type="ECO:0000256" key="1">
    <source>
        <dbReference type="SAM" id="MobiDB-lite"/>
    </source>
</evidence>
<dbReference type="InterPro" id="IPR050281">
    <property type="entry name" value="Flavin_monoamine_oxidase"/>
</dbReference>
<evidence type="ECO:0000313" key="4">
    <source>
        <dbReference type="EMBL" id="GGD28388.1"/>
    </source>
</evidence>
<dbReference type="Gene3D" id="3.50.50.60">
    <property type="entry name" value="FAD/NAD(P)-binding domain"/>
    <property type="match status" value="2"/>
</dbReference>
<organism evidence="4 5">
    <name type="scientific">Microbacterium faecale</name>
    <dbReference type="NCBI Taxonomy" id="1804630"/>
    <lineage>
        <taxon>Bacteria</taxon>
        <taxon>Bacillati</taxon>
        <taxon>Actinomycetota</taxon>
        <taxon>Actinomycetes</taxon>
        <taxon>Micrococcales</taxon>
        <taxon>Microbacteriaceae</taxon>
        <taxon>Microbacterium</taxon>
    </lineage>
</organism>
<name>A0A916Y3S7_9MICO</name>
<evidence type="ECO:0000256" key="2">
    <source>
        <dbReference type="SAM" id="SignalP"/>
    </source>
</evidence>
<dbReference type="GO" id="GO:0016491">
    <property type="term" value="F:oxidoreductase activity"/>
    <property type="evidence" value="ECO:0007669"/>
    <property type="project" value="InterPro"/>
</dbReference>
<dbReference type="Proteomes" id="UP000633205">
    <property type="component" value="Unassembled WGS sequence"/>
</dbReference>
<dbReference type="PANTHER" id="PTHR10742:SF410">
    <property type="entry name" value="LYSINE-SPECIFIC HISTONE DEMETHYLASE 2"/>
    <property type="match status" value="1"/>
</dbReference>
<feature type="region of interest" description="Disordered" evidence="1">
    <location>
        <begin position="394"/>
        <end position="421"/>
    </location>
</feature>
<dbReference type="SUPFAM" id="SSF51905">
    <property type="entry name" value="FAD/NAD(P)-binding domain"/>
    <property type="match status" value="2"/>
</dbReference>
<dbReference type="PANTHER" id="PTHR10742">
    <property type="entry name" value="FLAVIN MONOAMINE OXIDASE"/>
    <property type="match status" value="1"/>
</dbReference>
<reference evidence="4" key="2">
    <citation type="submission" date="2020-09" db="EMBL/GenBank/DDBJ databases">
        <authorList>
            <person name="Sun Q."/>
            <person name="Zhou Y."/>
        </authorList>
    </citation>
    <scope>NUCLEOTIDE SEQUENCE</scope>
    <source>
        <strain evidence="4">CGMCC 1.15152</strain>
    </source>
</reference>
<dbReference type="EMBL" id="BMHO01000001">
    <property type="protein sequence ID" value="GGD28388.1"/>
    <property type="molecule type" value="Genomic_DNA"/>
</dbReference>
<feature type="chain" id="PRO_5039138925" description="Amine oxidase domain-containing protein" evidence="2">
    <location>
        <begin position="23"/>
        <end position="477"/>
    </location>
</feature>
<feature type="region of interest" description="Disordered" evidence="1">
    <location>
        <begin position="17"/>
        <end position="40"/>
    </location>
</feature>
<accession>A0A916Y3S7</accession>
<evidence type="ECO:0000259" key="3">
    <source>
        <dbReference type="Pfam" id="PF01593"/>
    </source>
</evidence>
<gene>
    <name evidence="4" type="ORF">GCM10010915_05510</name>
</gene>
<feature type="domain" description="Amine oxidase" evidence="3">
    <location>
        <begin position="43"/>
        <end position="116"/>
    </location>
</feature>
<dbReference type="Pfam" id="PF01593">
    <property type="entry name" value="Amino_oxidase"/>
    <property type="match status" value="2"/>
</dbReference>
<dbReference type="SUPFAM" id="SSF54373">
    <property type="entry name" value="FAD-linked reductases, C-terminal domain"/>
    <property type="match status" value="1"/>
</dbReference>
<dbReference type="Pfam" id="PF13450">
    <property type="entry name" value="NAD_binding_8"/>
    <property type="match status" value="1"/>
</dbReference>
<protein>
    <recommendedName>
        <fullName evidence="3">Amine oxidase domain-containing protein</fullName>
    </recommendedName>
</protein>
<feature type="compositionally biased region" description="Acidic residues" evidence="1">
    <location>
        <begin position="404"/>
        <end position="419"/>
    </location>
</feature>
<feature type="signal peptide" evidence="2">
    <location>
        <begin position="1"/>
        <end position="22"/>
    </location>
</feature>
<proteinExistence type="predicted"/>
<dbReference type="AlphaFoldDB" id="A0A916Y3S7"/>
<dbReference type="PRINTS" id="PR00419">
    <property type="entry name" value="ADXRDTASE"/>
</dbReference>
<keyword evidence="5" id="KW-1185">Reference proteome</keyword>
<keyword evidence="2" id="KW-0732">Signal</keyword>
<dbReference type="InterPro" id="IPR002937">
    <property type="entry name" value="Amino_oxidase"/>
</dbReference>
<reference evidence="4" key="1">
    <citation type="journal article" date="2014" name="Int. J. Syst. Evol. Microbiol.">
        <title>Complete genome sequence of Corynebacterium casei LMG S-19264T (=DSM 44701T), isolated from a smear-ripened cheese.</title>
        <authorList>
            <consortium name="US DOE Joint Genome Institute (JGI-PGF)"/>
            <person name="Walter F."/>
            <person name="Albersmeier A."/>
            <person name="Kalinowski J."/>
            <person name="Ruckert C."/>
        </authorList>
    </citation>
    <scope>NUCLEOTIDE SEQUENCE</scope>
    <source>
        <strain evidence="4">CGMCC 1.15152</strain>
    </source>
</reference>
<evidence type="ECO:0000313" key="5">
    <source>
        <dbReference type="Proteomes" id="UP000633205"/>
    </source>
</evidence>